<gene>
    <name evidence="2" type="ORF">C8R14_1092</name>
</gene>
<dbReference type="InterPro" id="IPR025714">
    <property type="entry name" value="Methyltranfer_dom"/>
</dbReference>
<evidence type="ECO:0000313" key="3">
    <source>
        <dbReference type="Proteomes" id="UP000247780"/>
    </source>
</evidence>
<dbReference type="CDD" id="cd02440">
    <property type="entry name" value="AdoMet_MTases"/>
    <property type="match status" value="1"/>
</dbReference>
<proteinExistence type="predicted"/>
<dbReference type="InterPro" id="IPR029063">
    <property type="entry name" value="SAM-dependent_MTases_sf"/>
</dbReference>
<feature type="domain" description="Methyltransferase" evidence="1">
    <location>
        <begin position="38"/>
        <end position="169"/>
    </location>
</feature>
<keyword evidence="2" id="KW-0830">Ubiquinone</keyword>
<dbReference type="PANTHER" id="PTHR43591:SF24">
    <property type="entry name" value="2-METHOXY-6-POLYPRENYL-1,4-BENZOQUINOL METHYLASE, MITOCHONDRIAL"/>
    <property type="match status" value="1"/>
</dbReference>
<dbReference type="Pfam" id="PF13847">
    <property type="entry name" value="Methyltransf_31"/>
    <property type="match status" value="1"/>
</dbReference>
<dbReference type="Gene3D" id="3.40.50.150">
    <property type="entry name" value="Vaccinia Virus protein VP39"/>
    <property type="match status" value="1"/>
</dbReference>
<dbReference type="Proteomes" id="UP000247780">
    <property type="component" value="Unassembled WGS sequence"/>
</dbReference>
<protein>
    <submittedName>
        <fullName evidence="2">Ubiquinone/menaquinone biosynthesis C-methylase UbiE</fullName>
    </submittedName>
</protein>
<dbReference type="EMBL" id="QICQ01000009">
    <property type="protein sequence ID" value="PXV82180.1"/>
    <property type="molecule type" value="Genomic_DNA"/>
</dbReference>
<keyword evidence="3" id="KW-1185">Reference proteome</keyword>
<evidence type="ECO:0000259" key="1">
    <source>
        <dbReference type="Pfam" id="PF13847"/>
    </source>
</evidence>
<accession>A0ABX5M8Q0</accession>
<name>A0ABX5M8Q0_9PROT</name>
<evidence type="ECO:0000313" key="2">
    <source>
        <dbReference type="EMBL" id="PXV82180.1"/>
    </source>
</evidence>
<dbReference type="SUPFAM" id="SSF53335">
    <property type="entry name" value="S-adenosyl-L-methionine-dependent methyltransferases"/>
    <property type="match status" value="1"/>
</dbReference>
<comment type="caution">
    <text evidence="2">The sequence shown here is derived from an EMBL/GenBank/DDBJ whole genome shotgun (WGS) entry which is preliminary data.</text>
</comment>
<dbReference type="PANTHER" id="PTHR43591">
    <property type="entry name" value="METHYLTRANSFERASE"/>
    <property type="match status" value="1"/>
</dbReference>
<organism evidence="2 3">
    <name type="scientific">Nitrosomonas eutropha</name>
    <dbReference type="NCBI Taxonomy" id="916"/>
    <lineage>
        <taxon>Bacteria</taxon>
        <taxon>Pseudomonadati</taxon>
        <taxon>Pseudomonadota</taxon>
        <taxon>Betaproteobacteria</taxon>
        <taxon>Nitrosomonadales</taxon>
        <taxon>Nitrosomonadaceae</taxon>
        <taxon>Nitrosomonas</taxon>
    </lineage>
</organism>
<sequence>MREKITYTHGYHDSVLHSHRNRTVENSVGYIKDRIIPGKNLLDIGSGAGTITVDFARRLAPGQVTAVEITALALELTKAEVERQHLENVNFLVGDATTLGLPDNSFDIVHAHQVLQHVGNPVQALREMRRICKPDGIVAVRDSDYGGFIWYPMIPALDQWMKYYQEVTRSNGGEPDAGRYLLSWAQQAGFTEIKSTSSTWCLSTPGSRAWWGSMWADRILKSDIADQLRNDGIATEQDLECIAQAWLAWAAKEDSWMSIVHGEIVCCP</sequence>
<reference evidence="2 3" key="1">
    <citation type="submission" date="2018-04" db="EMBL/GenBank/DDBJ databases">
        <title>Active sludge and wastewater microbial communities from Klosterneuburg, Austria.</title>
        <authorList>
            <person name="Wagner M."/>
        </authorList>
    </citation>
    <scope>NUCLEOTIDE SEQUENCE [LARGE SCALE GENOMIC DNA]</scope>
    <source>
        <strain evidence="2 3">Nm 57</strain>
    </source>
</reference>
<dbReference type="RefSeq" id="WP_011633779.1">
    <property type="nucleotide sequence ID" value="NZ_FNYF01000012.1"/>
</dbReference>